<dbReference type="CDD" id="cd00093">
    <property type="entry name" value="HTH_XRE"/>
    <property type="match status" value="1"/>
</dbReference>
<dbReference type="SUPFAM" id="SSF47413">
    <property type="entry name" value="lambda repressor-like DNA-binding domains"/>
    <property type="match status" value="1"/>
</dbReference>
<gene>
    <name evidence="2" type="ORF">V6984_16940</name>
</gene>
<dbReference type="Gene3D" id="1.10.260.40">
    <property type="entry name" value="lambda repressor-like DNA-binding domains"/>
    <property type="match status" value="1"/>
</dbReference>
<name>A0ABZ3ESH7_9FIRM</name>
<keyword evidence="3" id="KW-1185">Reference proteome</keyword>
<evidence type="ECO:0000259" key="1">
    <source>
        <dbReference type="PROSITE" id="PS50943"/>
    </source>
</evidence>
<accession>A0ABZ3ESH7</accession>
<sequence>MYRIFEELCTKNNVTPYKVCKETGLTTSTISNWKAGRYVPKQDKMQKIADYFGVSLEYLTTGTDGGDDANNKSKLRDARDIAADINGLLNKLGNKGDGPALYNGNPLTDESAELLRENLKISLRQLMLINKENNENGK</sequence>
<protein>
    <submittedName>
        <fullName evidence="2">Helix-turn-helix transcriptional regulator</fullName>
    </submittedName>
</protein>
<evidence type="ECO:0000313" key="3">
    <source>
        <dbReference type="Proteomes" id="UP001451571"/>
    </source>
</evidence>
<proteinExistence type="predicted"/>
<dbReference type="EMBL" id="CP146256">
    <property type="protein sequence ID" value="XAH73178.1"/>
    <property type="molecule type" value="Genomic_DNA"/>
</dbReference>
<organism evidence="2 3">
    <name type="scientific">Kineothrix sedimenti</name>
    <dbReference type="NCBI Taxonomy" id="3123317"/>
    <lineage>
        <taxon>Bacteria</taxon>
        <taxon>Bacillati</taxon>
        <taxon>Bacillota</taxon>
        <taxon>Clostridia</taxon>
        <taxon>Lachnospirales</taxon>
        <taxon>Lachnospiraceae</taxon>
        <taxon>Kineothrix</taxon>
    </lineage>
</organism>
<dbReference type="RefSeq" id="WP_342756785.1">
    <property type="nucleotide sequence ID" value="NZ_CP146256.1"/>
</dbReference>
<evidence type="ECO:0000313" key="2">
    <source>
        <dbReference type="EMBL" id="XAH73178.1"/>
    </source>
</evidence>
<dbReference type="PROSITE" id="PS50943">
    <property type="entry name" value="HTH_CROC1"/>
    <property type="match status" value="1"/>
</dbReference>
<reference evidence="2 3" key="1">
    <citation type="submission" date="2024-02" db="EMBL/GenBank/DDBJ databases">
        <title>Bacterial strain from lacustrine sediment.</title>
        <authorList>
            <person name="Petit C."/>
            <person name="Fadhlaoui K."/>
        </authorList>
    </citation>
    <scope>NUCLEOTIDE SEQUENCE [LARGE SCALE GENOMIC DNA]</scope>
    <source>
        <strain evidence="2 3">IPX-CK</strain>
    </source>
</reference>
<dbReference type="InterPro" id="IPR010982">
    <property type="entry name" value="Lambda_DNA-bd_dom_sf"/>
</dbReference>
<dbReference type="Pfam" id="PF01381">
    <property type="entry name" value="HTH_3"/>
    <property type="match status" value="1"/>
</dbReference>
<feature type="domain" description="HTH cro/C1-type" evidence="1">
    <location>
        <begin position="5"/>
        <end position="59"/>
    </location>
</feature>
<dbReference type="Proteomes" id="UP001451571">
    <property type="component" value="Chromosome"/>
</dbReference>
<dbReference type="InterPro" id="IPR001387">
    <property type="entry name" value="Cro/C1-type_HTH"/>
</dbReference>
<dbReference type="SMART" id="SM00530">
    <property type="entry name" value="HTH_XRE"/>
    <property type="match status" value="1"/>
</dbReference>